<evidence type="ECO:0000313" key="2">
    <source>
        <dbReference type="Proteomes" id="UP001151760"/>
    </source>
</evidence>
<dbReference type="Proteomes" id="UP001151760">
    <property type="component" value="Unassembled WGS sequence"/>
</dbReference>
<reference evidence="1" key="2">
    <citation type="submission" date="2022-01" db="EMBL/GenBank/DDBJ databases">
        <authorList>
            <person name="Yamashiro T."/>
            <person name="Shiraishi A."/>
            <person name="Satake H."/>
            <person name="Nakayama K."/>
        </authorList>
    </citation>
    <scope>NUCLEOTIDE SEQUENCE</scope>
</reference>
<keyword evidence="2" id="KW-1185">Reference proteome</keyword>
<gene>
    <name evidence="1" type="ORF">Tco_0841048</name>
</gene>
<sequence length="81" mass="9484">MLSALTRSGKENKQVRSVLTEPEVHVKMEMEIPSSRVKFIIACSYLIDKYKDMMKAQVHVTRVFRYSDTQKIFLEVIMSSR</sequence>
<evidence type="ECO:0000313" key="1">
    <source>
        <dbReference type="EMBL" id="GJT06586.1"/>
    </source>
</evidence>
<name>A0ABQ5AZK6_9ASTR</name>
<protein>
    <submittedName>
        <fullName evidence="1">Uncharacterized protein</fullName>
    </submittedName>
</protein>
<comment type="caution">
    <text evidence="1">The sequence shown here is derived from an EMBL/GenBank/DDBJ whole genome shotgun (WGS) entry which is preliminary data.</text>
</comment>
<organism evidence="1 2">
    <name type="scientific">Tanacetum coccineum</name>
    <dbReference type="NCBI Taxonomy" id="301880"/>
    <lineage>
        <taxon>Eukaryota</taxon>
        <taxon>Viridiplantae</taxon>
        <taxon>Streptophyta</taxon>
        <taxon>Embryophyta</taxon>
        <taxon>Tracheophyta</taxon>
        <taxon>Spermatophyta</taxon>
        <taxon>Magnoliopsida</taxon>
        <taxon>eudicotyledons</taxon>
        <taxon>Gunneridae</taxon>
        <taxon>Pentapetalae</taxon>
        <taxon>asterids</taxon>
        <taxon>campanulids</taxon>
        <taxon>Asterales</taxon>
        <taxon>Asteraceae</taxon>
        <taxon>Asteroideae</taxon>
        <taxon>Anthemideae</taxon>
        <taxon>Anthemidinae</taxon>
        <taxon>Tanacetum</taxon>
    </lineage>
</organism>
<dbReference type="EMBL" id="BQNB010012681">
    <property type="protein sequence ID" value="GJT06586.1"/>
    <property type="molecule type" value="Genomic_DNA"/>
</dbReference>
<proteinExistence type="predicted"/>
<reference evidence="1" key="1">
    <citation type="journal article" date="2022" name="Int. J. Mol. Sci.">
        <title>Draft Genome of Tanacetum Coccineum: Genomic Comparison of Closely Related Tanacetum-Family Plants.</title>
        <authorList>
            <person name="Yamashiro T."/>
            <person name="Shiraishi A."/>
            <person name="Nakayama K."/>
            <person name="Satake H."/>
        </authorList>
    </citation>
    <scope>NUCLEOTIDE SEQUENCE</scope>
</reference>
<accession>A0ABQ5AZK6</accession>